<protein>
    <recommendedName>
        <fullName evidence="6">7,8-dihydroneopterin aldolase</fullName>
        <ecNumber evidence="6">4.1.2.25</ecNumber>
    </recommendedName>
</protein>
<dbReference type="CDD" id="cd00534">
    <property type="entry name" value="DHNA_DHNTPE"/>
    <property type="match status" value="1"/>
</dbReference>
<accession>A0A1X7GTJ0</accession>
<sequence length="120" mass="13710">MDKIFLNKMQFYGYHGVFSEENKLGQPFEVDLTVEQDLRKAGQSDDLEATVNYAELFNLCKDVMENRVFKLVETVAETIASEVFEKFSSVEACTVKIYKKSPPINGHYDSVGVEIQRSRS</sequence>
<evidence type="ECO:0000256" key="3">
    <source>
        <dbReference type="ARBA" id="ARBA00005708"/>
    </source>
</evidence>
<dbReference type="InterPro" id="IPR006157">
    <property type="entry name" value="FolB_dom"/>
</dbReference>
<dbReference type="PANTHER" id="PTHR42844:SF1">
    <property type="entry name" value="DIHYDRONEOPTERIN ALDOLASE 1-RELATED"/>
    <property type="match status" value="1"/>
</dbReference>
<evidence type="ECO:0000313" key="8">
    <source>
        <dbReference type="Proteomes" id="UP000036202"/>
    </source>
</evidence>
<evidence type="ECO:0000256" key="6">
    <source>
        <dbReference type="RuleBase" id="RU362079"/>
    </source>
</evidence>
<dbReference type="GO" id="GO:0004150">
    <property type="term" value="F:dihydroneopterin aldolase activity"/>
    <property type="evidence" value="ECO:0007669"/>
    <property type="project" value="UniProtKB-UniRule"/>
</dbReference>
<dbReference type="FunFam" id="3.30.1130.10:FF:000003">
    <property type="entry name" value="7,8-dihydroneopterin aldolase"/>
    <property type="match status" value="1"/>
</dbReference>
<dbReference type="EC" id="4.1.2.25" evidence="6"/>
<keyword evidence="8" id="KW-1185">Reference proteome</keyword>
<comment type="similarity">
    <text evidence="3 6">Belongs to the DHNA family.</text>
</comment>
<dbReference type="AlphaFoldDB" id="A0A0H4KET7"/>
<dbReference type="GeneID" id="93704284"/>
<dbReference type="NCBIfam" id="TIGR00526">
    <property type="entry name" value="folB_dom"/>
    <property type="match status" value="1"/>
</dbReference>
<keyword evidence="5 6" id="KW-0456">Lyase</keyword>
<reference evidence="7 8" key="1">
    <citation type="journal article" date="2015" name="PLoS ONE">
        <title>Genome Sequence of Bacillus endophyticus and Analysis of Its Companion Mechanism in the Ketogulonigenium vulgare-Bacillus Strain Consortium.</title>
        <authorList>
            <person name="Jia N."/>
            <person name="Du J."/>
            <person name="Ding M.Z."/>
            <person name="Gao F."/>
            <person name="Yuan Y.J."/>
        </authorList>
    </citation>
    <scope>NUCLEOTIDE SEQUENCE [LARGE SCALE GENOMIC DNA]</scope>
    <source>
        <strain evidence="7 8">Hbe603</strain>
    </source>
</reference>
<reference evidence="8" key="2">
    <citation type="submission" date="2015-06" db="EMBL/GenBank/DDBJ databases">
        <title>Genome Sequence of Bacillus endophyticus and Analysis of its Companion Mechanism in the Ketogulonigenium vulgare-Bacillus strain Consortium.</title>
        <authorList>
            <person name="Jia N."/>
            <person name="Du J."/>
            <person name="Ding M.-Z."/>
            <person name="Gao F."/>
            <person name="Yuan Y.-J."/>
        </authorList>
    </citation>
    <scope>NUCLEOTIDE SEQUENCE [LARGE SCALE GENOMIC DNA]</scope>
    <source>
        <strain evidence="8">Hbe603</strain>
    </source>
</reference>
<dbReference type="SMART" id="SM00905">
    <property type="entry name" value="FolB"/>
    <property type="match status" value="1"/>
</dbReference>
<proteinExistence type="inferred from homology"/>
<evidence type="ECO:0000313" key="7">
    <source>
        <dbReference type="EMBL" id="AKO90759.1"/>
    </source>
</evidence>
<dbReference type="GO" id="GO:0046654">
    <property type="term" value="P:tetrahydrofolate biosynthetic process"/>
    <property type="evidence" value="ECO:0007669"/>
    <property type="project" value="UniProtKB-UniRule"/>
</dbReference>
<comment type="catalytic activity">
    <reaction evidence="1 6">
        <text>7,8-dihydroneopterin = 6-hydroxymethyl-7,8-dihydropterin + glycolaldehyde</text>
        <dbReference type="Rhea" id="RHEA:10540"/>
        <dbReference type="ChEBI" id="CHEBI:17001"/>
        <dbReference type="ChEBI" id="CHEBI:17071"/>
        <dbReference type="ChEBI" id="CHEBI:44841"/>
        <dbReference type="EC" id="4.1.2.25"/>
    </reaction>
</comment>
<gene>
    <name evidence="7" type="ORF">BEH_00505</name>
</gene>
<name>A0A0H4KET7_9BACI</name>
<dbReference type="Pfam" id="PF02152">
    <property type="entry name" value="FolB"/>
    <property type="match status" value="1"/>
</dbReference>
<dbReference type="InterPro" id="IPR043133">
    <property type="entry name" value="GTP-CH-I_C/QueF"/>
</dbReference>
<organism evidence="7 8">
    <name type="scientific">Priestia filamentosa</name>
    <dbReference type="NCBI Taxonomy" id="1402861"/>
    <lineage>
        <taxon>Bacteria</taxon>
        <taxon>Bacillati</taxon>
        <taxon>Bacillota</taxon>
        <taxon>Bacilli</taxon>
        <taxon>Bacillales</taxon>
        <taxon>Bacillaceae</taxon>
        <taxon>Priestia</taxon>
    </lineage>
</organism>
<evidence type="ECO:0000256" key="5">
    <source>
        <dbReference type="ARBA" id="ARBA00023239"/>
    </source>
</evidence>
<keyword evidence="4 6" id="KW-0289">Folate biosynthesis</keyword>
<dbReference type="EMBL" id="CP011974">
    <property type="protein sequence ID" value="AKO90759.1"/>
    <property type="molecule type" value="Genomic_DNA"/>
</dbReference>
<evidence type="ECO:0000256" key="1">
    <source>
        <dbReference type="ARBA" id="ARBA00001353"/>
    </source>
</evidence>
<dbReference type="Proteomes" id="UP000036202">
    <property type="component" value="Chromosome"/>
</dbReference>
<dbReference type="UniPathway" id="UPA00077">
    <property type="reaction ID" value="UER00154"/>
</dbReference>
<accession>A0A0H4KET7</accession>
<dbReference type="GO" id="GO:0046656">
    <property type="term" value="P:folic acid biosynthetic process"/>
    <property type="evidence" value="ECO:0007669"/>
    <property type="project" value="UniProtKB-UniRule"/>
</dbReference>
<evidence type="ECO:0000256" key="2">
    <source>
        <dbReference type="ARBA" id="ARBA00005013"/>
    </source>
</evidence>
<dbReference type="GO" id="GO:0005737">
    <property type="term" value="C:cytoplasm"/>
    <property type="evidence" value="ECO:0007669"/>
    <property type="project" value="TreeGrafter"/>
</dbReference>
<comment type="function">
    <text evidence="6">Catalyzes the conversion of 7,8-dihydroneopterin to 6-hydroxymethyl-7,8-dihydropterin.</text>
</comment>
<dbReference type="PANTHER" id="PTHR42844">
    <property type="entry name" value="DIHYDRONEOPTERIN ALDOLASE 1-RELATED"/>
    <property type="match status" value="1"/>
</dbReference>
<dbReference type="NCBIfam" id="TIGR00525">
    <property type="entry name" value="folB"/>
    <property type="match status" value="1"/>
</dbReference>
<dbReference type="KEGG" id="beo:BEH_00505"/>
<comment type="pathway">
    <text evidence="2 6">Cofactor biosynthesis; tetrahydrofolate biosynthesis; 2-amino-4-hydroxy-6-hydroxymethyl-7,8-dihydropteridine diphosphate from 7,8-dihydroneopterin triphosphate: step 3/4.</text>
</comment>
<dbReference type="InterPro" id="IPR006156">
    <property type="entry name" value="Dihydroneopterin_aldolase"/>
</dbReference>
<dbReference type="Gene3D" id="3.30.1130.10">
    <property type="match status" value="1"/>
</dbReference>
<evidence type="ECO:0000256" key="4">
    <source>
        <dbReference type="ARBA" id="ARBA00022909"/>
    </source>
</evidence>
<dbReference type="OrthoDB" id="9803748at2"/>
<dbReference type="PATRIC" id="fig|135735.6.peg.79"/>
<dbReference type="SUPFAM" id="SSF55620">
    <property type="entry name" value="Tetrahydrobiopterin biosynthesis enzymes-like"/>
    <property type="match status" value="1"/>
</dbReference>
<dbReference type="RefSeq" id="WP_040059965.1">
    <property type="nucleotide sequence ID" value="NZ_CP011974.1"/>
</dbReference>